<dbReference type="PANTHER" id="PTHR12634:SF8">
    <property type="entry name" value="FIERY MOUNTAIN, ISOFORM D"/>
    <property type="match status" value="1"/>
</dbReference>
<dbReference type="EMBL" id="CAJJDP010000148">
    <property type="protein sequence ID" value="CAD8209048.1"/>
    <property type="molecule type" value="Genomic_DNA"/>
</dbReference>
<dbReference type="GO" id="GO:0019903">
    <property type="term" value="F:protein phosphatase binding"/>
    <property type="evidence" value="ECO:0007669"/>
    <property type="project" value="InterPro"/>
</dbReference>
<name>A0A8S1Y7C1_PAROT</name>
<dbReference type="OMA" id="FREQYFD"/>
<feature type="compositionally biased region" description="Polar residues" evidence="3">
    <location>
        <begin position="558"/>
        <end position="579"/>
    </location>
</feature>
<accession>A0A8S1Y7C1</accession>
<dbReference type="OrthoDB" id="313574at2759"/>
<keyword evidence="5" id="KW-1185">Reference proteome</keyword>
<dbReference type="InterPro" id="IPR007587">
    <property type="entry name" value="SAPS"/>
</dbReference>
<evidence type="ECO:0000256" key="3">
    <source>
        <dbReference type="SAM" id="MobiDB-lite"/>
    </source>
</evidence>
<reference evidence="4" key="1">
    <citation type="submission" date="2021-01" db="EMBL/GenBank/DDBJ databases">
        <authorList>
            <consortium name="Genoscope - CEA"/>
            <person name="William W."/>
        </authorList>
    </citation>
    <scope>NUCLEOTIDE SEQUENCE</scope>
</reference>
<gene>
    <name evidence="4" type="ORF">POCTA_138.1.T1460019</name>
</gene>
<keyword evidence="2" id="KW-0131">Cell cycle</keyword>
<organism evidence="4 5">
    <name type="scientific">Paramecium octaurelia</name>
    <dbReference type="NCBI Taxonomy" id="43137"/>
    <lineage>
        <taxon>Eukaryota</taxon>
        <taxon>Sar</taxon>
        <taxon>Alveolata</taxon>
        <taxon>Ciliophora</taxon>
        <taxon>Intramacronucleata</taxon>
        <taxon>Oligohymenophorea</taxon>
        <taxon>Peniculida</taxon>
        <taxon>Parameciidae</taxon>
        <taxon>Paramecium</taxon>
    </lineage>
</organism>
<dbReference type="Proteomes" id="UP000683925">
    <property type="component" value="Unassembled WGS sequence"/>
</dbReference>
<sequence length="636" mass="74798">MNFSAQFWTHFGMLMKENAFDRHFENPDLQLTTLLDDDLIIGEFRNQNQKLMEFIQKKQVAELVSYLTEMPADDSNSKRAFRYPFYSCELLVCCENPKILEQFFGEDKSLLHALFQFFISDDDVNPVLAGYVCNVMFNLLKMRTDIFLDEFYQYQNSVDGLVKQLQSRSVAELVIRVLAIEQETQVDYTPQRIQLLKGVVGRIVDTSNFEVSTNVSHIIQEITQKAYVIFKAMPLFEFLYGESIDLICQSIVHESNYVSLAAGTSLYNLLTLLYKMQTRPGESSESGVIIENTLFNVNHQELFNKIESHLDKWLEFLQKSATPVFGQHKIKILEIIGVCISLNQESFVTKLYQLDIFKVYNSLFSKHEKHDILHLQYYRFIVHIIEQKFDNLVHNLFNQNEFIQFLLNCTSEVSNNKNQRKEYLGFVTKLAHFLVEFSSKYPLLQSELDTESWNKFREQYFDKAEKLNNHELGGHTRADYKEDVHFNKEDIQTKYDDFLTSNHDEKLQDEAKNTQNLQNIFETFNISNNEQANPADGQQQDWSNFSWGQEQNQEQNQAGRASSEQQSNFQQFGEISNQEQIKEQGIPGEQQQNTQQKHDYAQEEKDDEYNRFWQFQIHEHDAKLHDDALYEFEKNQ</sequence>
<evidence type="ECO:0000256" key="1">
    <source>
        <dbReference type="ARBA" id="ARBA00006180"/>
    </source>
</evidence>
<comment type="similarity">
    <text evidence="1">Belongs to the SAPS family.</text>
</comment>
<evidence type="ECO:0000313" key="4">
    <source>
        <dbReference type="EMBL" id="CAD8209048.1"/>
    </source>
</evidence>
<dbReference type="PANTHER" id="PTHR12634">
    <property type="entry name" value="SIT4 YEAST -ASSOCIATING PROTEIN-RELATED"/>
    <property type="match status" value="1"/>
</dbReference>
<dbReference type="GO" id="GO:0019888">
    <property type="term" value="F:protein phosphatase regulator activity"/>
    <property type="evidence" value="ECO:0007669"/>
    <property type="project" value="TreeGrafter"/>
</dbReference>
<proteinExistence type="inferred from homology"/>
<comment type="caution">
    <text evidence="4">The sequence shown here is derived from an EMBL/GenBank/DDBJ whole genome shotgun (WGS) entry which is preliminary data.</text>
</comment>
<protein>
    <submittedName>
        <fullName evidence="4">Uncharacterized protein</fullName>
    </submittedName>
</protein>
<dbReference type="Pfam" id="PF04499">
    <property type="entry name" value="SAPS"/>
    <property type="match status" value="1"/>
</dbReference>
<dbReference type="AlphaFoldDB" id="A0A8S1Y7C1"/>
<evidence type="ECO:0000313" key="5">
    <source>
        <dbReference type="Proteomes" id="UP000683925"/>
    </source>
</evidence>
<feature type="region of interest" description="Disordered" evidence="3">
    <location>
        <begin position="549"/>
        <end position="607"/>
    </location>
</feature>
<evidence type="ECO:0000256" key="2">
    <source>
        <dbReference type="ARBA" id="ARBA00023306"/>
    </source>
</evidence>